<comment type="caution">
    <text evidence="1">The sequence shown here is derived from an EMBL/GenBank/DDBJ whole genome shotgun (WGS) entry which is preliminary data.</text>
</comment>
<keyword evidence="2" id="KW-1185">Reference proteome</keyword>
<dbReference type="PANTHER" id="PTHR23314:SF0">
    <property type="entry name" value="SPERM-ASSOCIATED ANTIGEN 6"/>
    <property type="match status" value="1"/>
</dbReference>
<dbReference type="GO" id="GO:0015630">
    <property type="term" value="C:microtubule cytoskeleton"/>
    <property type="evidence" value="ECO:0007669"/>
    <property type="project" value="TreeGrafter"/>
</dbReference>
<proteinExistence type="predicted"/>
<dbReference type="EMBL" id="JADYXP020000018">
    <property type="protein sequence ID" value="KAL0106492.1"/>
    <property type="molecule type" value="Genomic_DNA"/>
</dbReference>
<protein>
    <submittedName>
        <fullName evidence="1">Uncharacterized protein</fullName>
    </submittedName>
</protein>
<reference evidence="1 2" key="1">
    <citation type="submission" date="2023-03" db="EMBL/GenBank/DDBJ databases">
        <title>High recombination rates correlate with genetic variation in Cardiocondyla obscurior ants.</title>
        <authorList>
            <person name="Errbii M."/>
        </authorList>
    </citation>
    <scope>NUCLEOTIDE SEQUENCE [LARGE SCALE GENOMIC DNA]</scope>
    <source>
        <strain evidence="1">Alpha-2009</strain>
        <tissue evidence="1">Whole body</tissue>
    </source>
</reference>
<dbReference type="PANTHER" id="PTHR23314">
    <property type="entry name" value="SPERM-ASSOCIATED ANTIGEN 6 ARMADILLO REPEAT-CONTAINING"/>
    <property type="match status" value="1"/>
</dbReference>
<accession>A0AAW2EX47</accession>
<dbReference type="Proteomes" id="UP001430953">
    <property type="component" value="Unassembled WGS sequence"/>
</dbReference>
<dbReference type="GO" id="GO:0003341">
    <property type="term" value="P:cilium movement"/>
    <property type="evidence" value="ECO:0007669"/>
    <property type="project" value="TreeGrafter"/>
</dbReference>
<gene>
    <name evidence="1" type="ORF">PUN28_016299</name>
</gene>
<evidence type="ECO:0000313" key="2">
    <source>
        <dbReference type="Proteomes" id="UP001430953"/>
    </source>
</evidence>
<dbReference type="GO" id="GO:0008017">
    <property type="term" value="F:microtubule binding"/>
    <property type="evidence" value="ECO:0007669"/>
    <property type="project" value="TreeGrafter"/>
</dbReference>
<organism evidence="1 2">
    <name type="scientific">Cardiocondyla obscurior</name>
    <dbReference type="NCBI Taxonomy" id="286306"/>
    <lineage>
        <taxon>Eukaryota</taxon>
        <taxon>Metazoa</taxon>
        <taxon>Ecdysozoa</taxon>
        <taxon>Arthropoda</taxon>
        <taxon>Hexapoda</taxon>
        <taxon>Insecta</taxon>
        <taxon>Pterygota</taxon>
        <taxon>Neoptera</taxon>
        <taxon>Endopterygota</taxon>
        <taxon>Hymenoptera</taxon>
        <taxon>Apocrita</taxon>
        <taxon>Aculeata</taxon>
        <taxon>Formicoidea</taxon>
        <taxon>Formicidae</taxon>
        <taxon>Myrmicinae</taxon>
        <taxon>Cardiocondyla</taxon>
    </lineage>
</organism>
<dbReference type="AlphaFoldDB" id="A0AAW2EX47"/>
<name>A0AAW2EX47_9HYME</name>
<sequence length="236" mass="27349">MAGVTYGYLGERNIFRKDLHLFDHRIKSLRLLIRIRYMYFFLVISWNKVSHFFHPHQVTSLVSRISIEPPPLRPPRRRSSCLSPLFFSQFIRDSLIAFTFRQRAQLGIAASTHTDAEARPLQKCMYVEALESLLHNVPPNILKYILGQFSKILPHDARTRRLFVTSGGLKKVPEIQTEPGTVLSEYVTIINRCFAEEIVSILETVEQYQPNCISTFHHESFPDDTESIISLSNDER</sequence>
<evidence type="ECO:0000313" key="1">
    <source>
        <dbReference type="EMBL" id="KAL0106492.1"/>
    </source>
</evidence>